<keyword evidence="4" id="KW-1185">Reference proteome</keyword>
<evidence type="ECO:0000313" key="4">
    <source>
        <dbReference type="Proteomes" id="UP000250079"/>
    </source>
</evidence>
<organism evidence="3 4">
    <name type="scientific">Granulosicoccus antarcticus IMCC3135</name>
    <dbReference type="NCBI Taxonomy" id="1192854"/>
    <lineage>
        <taxon>Bacteria</taxon>
        <taxon>Pseudomonadati</taxon>
        <taxon>Pseudomonadota</taxon>
        <taxon>Gammaproteobacteria</taxon>
        <taxon>Chromatiales</taxon>
        <taxon>Granulosicoccaceae</taxon>
        <taxon>Granulosicoccus</taxon>
    </lineage>
</organism>
<dbReference type="KEGG" id="gai:IMCC3135_32705"/>
<reference evidence="3 4" key="1">
    <citation type="submission" date="2016-12" db="EMBL/GenBank/DDBJ databases">
        <authorList>
            <person name="Song W.-J."/>
            <person name="Kurnit D.M."/>
        </authorList>
    </citation>
    <scope>NUCLEOTIDE SEQUENCE [LARGE SCALE GENOMIC DNA]</scope>
    <source>
        <strain evidence="3 4">IMCC3135</strain>
    </source>
</reference>
<evidence type="ECO:0000313" key="3">
    <source>
        <dbReference type="EMBL" id="ASJ76586.1"/>
    </source>
</evidence>
<feature type="domain" description="Phosphoribosyltransferase" evidence="2">
    <location>
        <begin position="197"/>
        <end position="251"/>
    </location>
</feature>
<name>A0A2Z2NYR2_9GAMM</name>
<dbReference type="RefSeq" id="WP_088921345.1">
    <property type="nucleotide sequence ID" value="NZ_CP018632.1"/>
</dbReference>
<dbReference type="PANTHER" id="PTHR47505:SF1">
    <property type="entry name" value="DNA UTILIZATION PROTEIN YHGH"/>
    <property type="match status" value="1"/>
</dbReference>
<dbReference type="CDD" id="cd06223">
    <property type="entry name" value="PRTases_typeI"/>
    <property type="match status" value="1"/>
</dbReference>
<dbReference type="InterPro" id="IPR029057">
    <property type="entry name" value="PRTase-like"/>
</dbReference>
<accession>A0A2Z2NYR2</accession>
<dbReference type="Proteomes" id="UP000250079">
    <property type="component" value="Chromosome"/>
</dbReference>
<comment type="similarity">
    <text evidence="1">Belongs to the ComF/GntX family.</text>
</comment>
<dbReference type="InterPro" id="IPR051910">
    <property type="entry name" value="ComF/GntX_DNA_util-trans"/>
</dbReference>
<dbReference type="AlphaFoldDB" id="A0A2Z2NYR2"/>
<dbReference type="PANTHER" id="PTHR47505">
    <property type="entry name" value="DNA UTILIZATION PROTEIN YHGH"/>
    <property type="match status" value="1"/>
</dbReference>
<evidence type="ECO:0000256" key="1">
    <source>
        <dbReference type="ARBA" id="ARBA00008007"/>
    </source>
</evidence>
<proteinExistence type="inferred from homology"/>
<dbReference type="Pfam" id="PF00156">
    <property type="entry name" value="Pribosyltran"/>
    <property type="match status" value="1"/>
</dbReference>
<gene>
    <name evidence="3" type="ORF">IMCC3135_32705</name>
</gene>
<dbReference type="Gene3D" id="3.40.50.2020">
    <property type="match status" value="1"/>
</dbReference>
<dbReference type="InterPro" id="IPR000836">
    <property type="entry name" value="PRTase_dom"/>
</dbReference>
<sequence length="255" mass="28551">MRFSTPDWQGWSKSAFKRLNIDTQCVICARQGRDFLDLCDDCESQMQHCLHTDASGYTSRLCLACGVLLSGTGDQICGNCNDSSSPFLRIVAPYRYEFPLDRLLHAFKYRNQRVLGRIFGVLLANSVRAVTPEGMALPVRLIPVPLHASRHQERGYNQSADIARWCARDLGLCTGNQVVTREFDTGSLAGLNRVERQLRILGAFRAHHSVAGQHLAIVDDVLTTGSTARELARELYDRGALSVELWVLARTSRER</sequence>
<evidence type="ECO:0000259" key="2">
    <source>
        <dbReference type="Pfam" id="PF00156"/>
    </source>
</evidence>
<dbReference type="EMBL" id="CP018632">
    <property type="protein sequence ID" value="ASJ76586.1"/>
    <property type="molecule type" value="Genomic_DNA"/>
</dbReference>
<dbReference type="SUPFAM" id="SSF53271">
    <property type="entry name" value="PRTase-like"/>
    <property type="match status" value="1"/>
</dbReference>
<protein>
    <recommendedName>
        <fullName evidence="2">Phosphoribosyltransferase domain-containing protein</fullName>
    </recommendedName>
</protein>